<keyword evidence="5 8" id="KW-1133">Transmembrane helix</keyword>
<evidence type="ECO:0000259" key="9">
    <source>
        <dbReference type="Pfam" id="PF01773"/>
    </source>
</evidence>
<dbReference type="GO" id="GO:0015293">
    <property type="term" value="F:symporter activity"/>
    <property type="evidence" value="ECO:0007669"/>
    <property type="project" value="TreeGrafter"/>
</dbReference>
<dbReference type="EMBL" id="KE124170">
    <property type="protein sequence ID" value="EPB81500.1"/>
    <property type="molecule type" value="Genomic_DNA"/>
</dbReference>
<dbReference type="OMA" id="CRDRKSI"/>
<feature type="transmembrane region" description="Helical" evidence="8">
    <location>
        <begin position="194"/>
        <end position="212"/>
    </location>
</feature>
<dbReference type="VEuPathDB" id="FungiDB:HMPREF1544_11793"/>
<evidence type="ECO:0000256" key="8">
    <source>
        <dbReference type="SAM" id="Phobius"/>
    </source>
</evidence>
<feature type="compositionally biased region" description="Low complexity" evidence="7">
    <location>
        <begin position="1"/>
        <end position="15"/>
    </location>
</feature>
<evidence type="ECO:0000256" key="1">
    <source>
        <dbReference type="ARBA" id="ARBA00004651"/>
    </source>
</evidence>
<dbReference type="PANTHER" id="PTHR10590">
    <property type="entry name" value="SODIUM/NUCLEOSIDE COTRANSPORTER"/>
    <property type="match status" value="1"/>
</dbReference>
<feature type="transmembrane region" description="Helical" evidence="8">
    <location>
        <begin position="450"/>
        <end position="468"/>
    </location>
</feature>
<keyword evidence="4 8" id="KW-0812">Transmembrane</keyword>
<evidence type="ECO:0000256" key="4">
    <source>
        <dbReference type="ARBA" id="ARBA00022692"/>
    </source>
</evidence>
<dbReference type="InterPro" id="IPR011642">
    <property type="entry name" value="Gate_dom"/>
</dbReference>
<feature type="transmembrane region" description="Helical" evidence="8">
    <location>
        <begin position="416"/>
        <end position="438"/>
    </location>
</feature>
<feature type="domain" description="Concentrative nucleoside transporter C-terminal" evidence="10">
    <location>
        <begin position="358"/>
        <end position="566"/>
    </location>
</feature>
<dbReference type="InterPro" id="IPR008276">
    <property type="entry name" value="C_nuclsd_transpt"/>
</dbReference>
<feature type="transmembrane region" description="Helical" evidence="8">
    <location>
        <begin position="60"/>
        <end position="80"/>
    </location>
</feature>
<keyword evidence="3" id="KW-1003">Cell membrane</keyword>
<evidence type="ECO:0000256" key="3">
    <source>
        <dbReference type="ARBA" id="ARBA00022475"/>
    </source>
</evidence>
<dbReference type="GO" id="GO:0005886">
    <property type="term" value="C:plasma membrane"/>
    <property type="evidence" value="ECO:0007669"/>
    <property type="project" value="UniProtKB-SubCell"/>
</dbReference>
<dbReference type="InParanoid" id="S2JP42"/>
<evidence type="ECO:0000313" key="13">
    <source>
        <dbReference type="Proteomes" id="UP000014254"/>
    </source>
</evidence>
<comment type="similarity">
    <text evidence="2">Belongs to the concentrative nucleoside transporter (CNT) (TC 2.A.41) family.</text>
</comment>
<gene>
    <name evidence="12" type="ORF">HMPREF1544_11793</name>
</gene>
<feature type="transmembrane region" description="Helical" evidence="8">
    <location>
        <begin position="169"/>
        <end position="187"/>
    </location>
</feature>
<dbReference type="Pfam" id="PF07670">
    <property type="entry name" value="Gate"/>
    <property type="match status" value="1"/>
</dbReference>
<dbReference type="InterPro" id="IPR011657">
    <property type="entry name" value="CNT_C_dom"/>
</dbReference>
<feature type="transmembrane region" description="Helical" evidence="8">
    <location>
        <begin position="547"/>
        <end position="568"/>
    </location>
</feature>
<dbReference type="PANTHER" id="PTHR10590:SF4">
    <property type="entry name" value="SOLUTE CARRIER FAMILY 28 MEMBER 3"/>
    <property type="match status" value="1"/>
</dbReference>
<dbReference type="OrthoDB" id="6075923at2759"/>
<dbReference type="eggNOG" id="KOG3747">
    <property type="taxonomic scope" value="Eukaryota"/>
</dbReference>
<evidence type="ECO:0000256" key="5">
    <source>
        <dbReference type="ARBA" id="ARBA00022989"/>
    </source>
</evidence>
<evidence type="ECO:0008006" key="14">
    <source>
        <dbReference type="Google" id="ProtNLM"/>
    </source>
</evidence>
<proteinExistence type="inferred from homology"/>
<comment type="subcellular location">
    <subcellularLocation>
        <location evidence="1">Cell membrane</location>
        <topology evidence="1">Multi-pass membrane protein</topology>
    </subcellularLocation>
</comment>
<dbReference type="InterPro" id="IPR002668">
    <property type="entry name" value="CNT_N_dom"/>
</dbReference>
<evidence type="ECO:0000313" key="12">
    <source>
        <dbReference type="EMBL" id="EPB81500.1"/>
    </source>
</evidence>
<evidence type="ECO:0000256" key="2">
    <source>
        <dbReference type="ARBA" id="ARBA00009033"/>
    </source>
</evidence>
<organism evidence="12 13">
    <name type="scientific">Mucor circinelloides f. circinelloides (strain 1006PhL)</name>
    <name type="common">Mucormycosis agent</name>
    <name type="synonym">Calyptromyces circinelloides</name>
    <dbReference type="NCBI Taxonomy" id="1220926"/>
    <lineage>
        <taxon>Eukaryota</taxon>
        <taxon>Fungi</taxon>
        <taxon>Fungi incertae sedis</taxon>
        <taxon>Mucoromycota</taxon>
        <taxon>Mucoromycotina</taxon>
        <taxon>Mucoromycetes</taxon>
        <taxon>Mucorales</taxon>
        <taxon>Mucorineae</taxon>
        <taxon>Mucoraceae</taxon>
        <taxon>Mucor</taxon>
    </lineage>
</organism>
<keyword evidence="6 8" id="KW-0472">Membrane</keyword>
<sequence>MHKDTTASSISIAHSSDQDGSDSPRYMQAIDMKTEPDELYNSSFDSIGNSSSSYTHRYRGYVHILIWLALTGFISAAYALQIPKGYNQELLVLGILYVYITCYIIFCHVPTTIITTPWKRGIHATSGLIHQHSTYIVRTVLYGLIVLGVIAATVFSFPEKEESPRLRRLISLFGLFVFVFGTFAASVHRKHVQWNTVITAILMQFLLALFVFRTSVGHDLFKWISEFVEGYLHNAWYGAEFVFGTAAVNANTFALNVFPALIFFSSTVQMLYYLGTIQWILKKLAVVFIAILGISGAESIVAVASPFLGACENALLIEPLVPTLTKSEIHQILTSGFATISGSVLYGYIAMGVSGQALLTSCIMSIPCSVAISKLRYPETEESDTRDNANIPGHQNDDTANILHALGKGAEMGVKISLLIIANIISILGALYAINSFLTWLGNFLTIKELTLELVTGYLFVPIAWLIGADDRDLVIVGRLMATKIWSNEFIAYKQLTDTYKGQLSPRSQLVTTYALCGFANFGSVGMQVGVLGALAPSRTGEISQLAISALICGSLSTWLSASIAGMLI</sequence>
<dbReference type="STRING" id="1220926.S2JP42"/>
<dbReference type="Pfam" id="PF01773">
    <property type="entry name" value="Nucleos_tra2_N"/>
    <property type="match status" value="1"/>
</dbReference>
<evidence type="ECO:0000256" key="6">
    <source>
        <dbReference type="ARBA" id="ARBA00023136"/>
    </source>
</evidence>
<name>S2JP42_MUCC1</name>
<feature type="domain" description="Concentrative nucleoside transporter N-terminal" evidence="9">
    <location>
        <begin position="173"/>
        <end position="245"/>
    </location>
</feature>
<reference evidence="13" key="1">
    <citation type="submission" date="2013-05" db="EMBL/GenBank/DDBJ databases">
        <title>The Genome sequence of Mucor circinelloides f. circinelloides 1006PhL.</title>
        <authorList>
            <consortium name="The Broad Institute Genomics Platform"/>
            <person name="Cuomo C."/>
            <person name="Earl A."/>
            <person name="Findley K."/>
            <person name="Lee S.C."/>
            <person name="Walker B."/>
            <person name="Young S."/>
            <person name="Zeng Q."/>
            <person name="Gargeya S."/>
            <person name="Fitzgerald M."/>
            <person name="Haas B."/>
            <person name="Abouelleil A."/>
            <person name="Allen A.W."/>
            <person name="Alvarado L."/>
            <person name="Arachchi H.M."/>
            <person name="Berlin A.M."/>
            <person name="Chapman S.B."/>
            <person name="Gainer-Dewar J."/>
            <person name="Goldberg J."/>
            <person name="Griggs A."/>
            <person name="Gujja S."/>
            <person name="Hansen M."/>
            <person name="Howarth C."/>
            <person name="Imamovic A."/>
            <person name="Ireland A."/>
            <person name="Larimer J."/>
            <person name="McCowan C."/>
            <person name="Murphy C."/>
            <person name="Pearson M."/>
            <person name="Poon T.W."/>
            <person name="Priest M."/>
            <person name="Roberts A."/>
            <person name="Saif S."/>
            <person name="Shea T."/>
            <person name="Sisk P."/>
            <person name="Sykes S."/>
            <person name="Wortman J."/>
            <person name="Nusbaum C."/>
            <person name="Birren B."/>
        </authorList>
    </citation>
    <scope>NUCLEOTIDE SEQUENCE [LARGE SCALE GENOMIC DNA]</scope>
    <source>
        <strain evidence="13">1006PhL</strain>
    </source>
</reference>
<feature type="region of interest" description="Disordered" evidence="7">
    <location>
        <begin position="1"/>
        <end position="25"/>
    </location>
</feature>
<keyword evidence="13" id="KW-1185">Reference proteome</keyword>
<accession>S2JP42</accession>
<dbReference type="Proteomes" id="UP000014254">
    <property type="component" value="Unassembled WGS sequence"/>
</dbReference>
<evidence type="ECO:0000259" key="11">
    <source>
        <dbReference type="Pfam" id="PF07670"/>
    </source>
</evidence>
<feature type="transmembrane region" description="Helical" evidence="8">
    <location>
        <begin position="92"/>
        <end position="114"/>
    </location>
</feature>
<feature type="transmembrane region" description="Helical" evidence="8">
    <location>
        <begin position="135"/>
        <end position="157"/>
    </location>
</feature>
<evidence type="ECO:0000256" key="7">
    <source>
        <dbReference type="SAM" id="MobiDB-lite"/>
    </source>
</evidence>
<dbReference type="AlphaFoldDB" id="S2JP42"/>
<dbReference type="Pfam" id="PF07662">
    <property type="entry name" value="Nucleos_tra2_C"/>
    <property type="match status" value="1"/>
</dbReference>
<feature type="transmembrane region" description="Helical" evidence="8">
    <location>
        <begin position="286"/>
        <end position="309"/>
    </location>
</feature>
<evidence type="ECO:0000259" key="10">
    <source>
        <dbReference type="Pfam" id="PF07662"/>
    </source>
</evidence>
<feature type="domain" description="Nucleoside transporter/FeoB GTPase Gate" evidence="11">
    <location>
        <begin position="255"/>
        <end position="352"/>
    </location>
</feature>
<protein>
    <recommendedName>
        <fullName evidence="14">Concentrative nucleoside transporter C-terminal domain-containing protein</fullName>
    </recommendedName>
</protein>
<dbReference type="GO" id="GO:0005337">
    <property type="term" value="F:nucleoside transmembrane transporter activity"/>
    <property type="evidence" value="ECO:0007669"/>
    <property type="project" value="InterPro"/>
</dbReference>
<feature type="transmembrane region" description="Helical" evidence="8">
    <location>
        <begin position="513"/>
        <end position="535"/>
    </location>
</feature>